<dbReference type="EMBL" id="JAUSVX010000029">
    <property type="protein sequence ID" value="MDQ0475081.1"/>
    <property type="molecule type" value="Genomic_DNA"/>
</dbReference>
<proteinExistence type="predicted"/>
<evidence type="ECO:0000313" key="1">
    <source>
        <dbReference type="EMBL" id="MDQ0475081.1"/>
    </source>
</evidence>
<accession>A0ABU0JNJ9</accession>
<comment type="caution">
    <text evidence="1">The sequence shown here is derived from an EMBL/GenBank/DDBJ whole genome shotgun (WGS) entry which is preliminary data.</text>
</comment>
<sequence>MTNTTDPSPMVLVQRPHAAERFDARRAANVLKRLEDVLERAAEAGMAETGNRIWLALHEARAEALRLGKRPVVPGPPC</sequence>
<organism evidence="1 2">
    <name type="scientific">Labrys wisconsinensis</name>
    <dbReference type="NCBI Taxonomy" id="425677"/>
    <lineage>
        <taxon>Bacteria</taxon>
        <taxon>Pseudomonadati</taxon>
        <taxon>Pseudomonadota</taxon>
        <taxon>Alphaproteobacteria</taxon>
        <taxon>Hyphomicrobiales</taxon>
        <taxon>Xanthobacteraceae</taxon>
        <taxon>Labrys</taxon>
    </lineage>
</organism>
<protein>
    <submittedName>
        <fullName evidence="1">Uncharacterized protein</fullName>
    </submittedName>
</protein>
<reference evidence="1 2" key="1">
    <citation type="submission" date="2023-07" db="EMBL/GenBank/DDBJ databases">
        <title>Genomic Encyclopedia of Type Strains, Phase IV (KMG-IV): sequencing the most valuable type-strain genomes for metagenomic binning, comparative biology and taxonomic classification.</title>
        <authorList>
            <person name="Goeker M."/>
        </authorList>
    </citation>
    <scope>NUCLEOTIDE SEQUENCE [LARGE SCALE GENOMIC DNA]</scope>
    <source>
        <strain evidence="1 2">DSM 19619</strain>
    </source>
</reference>
<evidence type="ECO:0000313" key="2">
    <source>
        <dbReference type="Proteomes" id="UP001242480"/>
    </source>
</evidence>
<dbReference type="RefSeq" id="WP_307285781.1">
    <property type="nucleotide sequence ID" value="NZ_JAUSVX010000029.1"/>
</dbReference>
<dbReference type="Proteomes" id="UP001242480">
    <property type="component" value="Unassembled WGS sequence"/>
</dbReference>
<keyword evidence="2" id="KW-1185">Reference proteome</keyword>
<name>A0ABU0JNJ9_9HYPH</name>
<gene>
    <name evidence="1" type="ORF">QO011_008123</name>
</gene>